<dbReference type="EMBL" id="BMAU01021365">
    <property type="protein sequence ID" value="GFY23657.1"/>
    <property type="molecule type" value="Genomic_DNA"/>
</dbReference>
<reference evidence="1" key="1">
    <citation type="submission" date="2020-08" db="EMBL/GenBank/DDBJ databases">
        <title>Multicomponent nature underlies the extraordinary mechanical properties of spider dragline silk.</title>
        <authorList>
            <person name="Kono N."/>
            <person name="Nakamura H."/>
            <person name="Mori M."/>
            <person name="Yoshida Y."/>
            <person name="Ohtoshi R."/>
            <person name="Malay A.D."/>
            <person name="Moran D.A.P."/>
            <person name="Tomita M."/>
            <person name="Numata K."/>
            <person name="Arakawa K."/>
        </authorList>
    </citation>
    <scope>NUCLEOTIDE SEQUENCE</scope>
</reference>
<dbReference type="Proteomes" id="UP000887159">
    <property type="component" value="Unassembled WGS sequence"/>
</dbReference>
<dbReference type="AlphaFoldDB" id="A0A8X7BAF6"/>
<name>A0A8X7BAF6_TRICX</name>
<organism evidence="1 2">
    <name type="scientific">Trichonephila clavipes</name>
    <name type="common">Golden silk orbweaver</name>
    <name type="synonym">Nephila clavipes</name>
    <dbReference type="NCBI Taxonomy" id="2585209"/>
    <lineage>
        <taxon>Eukaryota</taxon>
        <taxon>Metazoa</taxon>
        <taxon>Ecdysozoa</taxon>
        <taxon>Arthropoda</taxon>
        <taxon>Chelicerata</taxon>
        <taxon>Arachnida</taxon>
        <taxon>Araneae</taxon>
        <taxon>Araneomorphae</taxon>
        <taxon>Entelegynae</taxon>
        <taxon>Araneoidea</taxon>
        <taxon>Nephilidae</taxon>
        <taxon>Trichonephila</taxon>
    </lineage>
</organism>
<sequence length="126" mass="14116">MGQIFGAPTVPKFVSQRLNEFPPGMIGQRIRSSIWFRKDEIAQFVKKCPGVKGLRSLGSEESGDKGREFRTASICATNVVNSSKFMIADFATFNKMRFMDLMFASHNPPKWGEAGGMKFHSIPLPR</sequence>
<protein>
    <submittedName>
        <fullName evidence="1">Uncharacterized protein</fullName>
    </submittedName>
</protein>
<evidence type="ECO:0000313" key="2">
    <source>
        <dbReference type="Proteomes" id="UP000887159"/>
    </source>
</evidence>
<comment type="caution">
    <text evidence="1">The sequence shown here is derived from an EMBL/GenBank/DDBJ whole genome shotgun (WGS) entry which is preliminary data.</text>
</comment>
<accession>A0A8X7BAF6</accession>
<proteinExistence type="predicted"/>
<keyword evidence="2" id="KW-1185">Reference proteome</keyword>
<gene>
    <name evidence="1" type="ORF">TNCV_2788901</name>
</gene>
<evidence type="ECO:0000313" key="1">
    <source>
        <dbReference type="EMBL" id="GFY23657.1"/>
    </source>
</evidence>